<dbReference type="EnsemblMetazoa" id="AMEM012809-RA">
    <property type="protein sequence ID" value="AMEM012809-PA"/>
    <property type="gene ID" value="AMEM012809"/>
</dbReference>
<accession>A0A182VCV6</accession>
<dbReference type="AlphaFoldDB" id="A0A182VCV6"/>
<evidence type="ECO:0000313" key="1">
    <source>
        <dbReference type="EnsemblMetazoa" id="AMEM012809-PA"/>
    </source>
</evidence>
<organism evidence="1 2">
    <name type="scientific">Anopheles merus</name>
    <name type="common">Mosquito</name>
    <dbReference type="NCBI Taxonomy" id="30066"/>
    <lineage>
        <taxon>Eukaryota</taxon>
        <taxon>Metazoa</taxon>
        <taxon>Ecdysozoa</taxon>
        <taxon>Arthropoda</taxon>
        <taxon>Hexapoda</taxon>
        <taxon>Insecta</taxon>
        <taxon>Pterygota</taxon>
        <taxon>Neoptera</taxon>
        <taxon>Endopterygota</taxon>
        <taxon>Diptera</taxon>
        <taxon>Nematocera</taxon>
        <taxon>Culicoidea</taxon>
        <taxon>Culicidae</taxon>
        <taxon>Anophelinae</taxon>
        <taxon>Anopheles</taxon>
    </lineage>
</organism>
<proteinExistence type="predicted"/>
<keyword evidence="2" id="KW-1185">Reference proteome</keyword>
<dbReference type="VEuPathDB" id="VectorBase:AMEM012809"/>
<evidence type="ECO:0000313" key="2">
    <source>
        <dbReference type="Proteomes" id="UP000075903"/>
    </source>
</evidence>
<name>A0A182VCV6_ANOME</name>
<protein>
    <submittedName>
        <fullName evidence="1">Uncharacterized protein</fullName>
    </submittedName>
</protein>
<dbReference type="Proteomes" id="UP000075903">
    <property type="component" value="Unassembled WGS sequence"/>
</dbReference>
<reference evidence="1" key="1">
    <citation type="submission" date="2020-05" db="UniProtKB">
        <authorList>
            <consortium name="EnsemblMetazoa"/>
        </authorList>
    </citation>
    <scope>IDENTIFICATION</scope>
    <source>
        <strain evidence="1">MAF</strain>
    </source>
</reference>
<sequence>MRSTLMVELESLCWTCSGHTPSPVKWNSSSTRYSASANSCVLSALYSSTPISSCSFGSPLSSASSRIAAFVWYWINFSTRGCFVSTSNSFTLINRSSRYSIVFDDSVNTDKHFNTSPSVDHHDLGILRHHLLQLDTPDRRYLHREAEQIFRIGMQQKHVGDQLVAAKLVIVLQYIDDALCVAEAFVLDFRVGFPQLFQLGRAEVKPLGKEFVEERDAHILQPRAIIPAQLRLYRALKLSLQLLVHIQILRNQIVSDGIQREALHQPTLAQDCGTVFERNQMVEKHVRLLQDLIRGYPPLFFFGSESTAFFTCSSSWCGLCCLISTNTSATSDSMFECRQKTDAYSRFMMSASPCDASIDCTIGSRSFARSWRNRLQKNRITDMLASRTPNVGSMNACSMLSRPWVQPSSYANSSTSMLPSIGIACFPIHRMAYRMQRTMRSMIFESFLYRSSARDNTFQLLTMTNAHGFTSLLRTVGLTCR</sequence>